<dbReference type="Pfam" id="PF00056">
    <property type="entry name" value="Ldh_1_N"/>
    <property type="match status" value="1"/>
</dbReference>
<feature type="binding site" evidence="6 8">
    <location>
        <position position="154"/>
    </location>
    <ligand>
        <name>substrate</name>
    </ligand>
</feature>
<feature type="domain" description="Lactate/malate dehydrogenase N-terminal" evidence="10">
    <location>
        <begin position="7"/>
        <end position="145"/>
    </location>
</feature>
<dbReference type="PRINTS" id="PR00086">
    <property type="entry name" value="LLDHDRGNASE"/>
</dbReference>
<feature type="domain" description="Lactate/malate dehydrogenase C-terminal" evidence="11">
    <location>
        <begin position="150"/>
        <end position="308"/>
    </location>
</feature>
<feature type="binding site" evidence="6 8">
    <location>
        <position position="91"/>
    </location>
    <ligand>
        <name>substrate</name>
    </ligand>
</feature>
<dbReference type="GO" id="GO:0004459">
    <property type="term" value="F:L-lactate dehydrogenase (NAD+) activity"/>
    <property type="evidence" value="ECO:0007669"/>
    <property type="project" value="UniProtKB-EC"/>
</dbReference>
<comment type="catalytic activity">
    <reaction evidence="5">
        <text>(S)-lactate + NAD(+) = pyruvate + NADH + H(+)</text>
        <dbReference type="Rhea" id="RHEA:23444"/>
        <dbReference type="ChEBI" id="CHEBI:15361"/>
        <dbReference type="ChEBI" id="CHEBI:15378"/>
        <dbReference type="ChEBI" id="CHEBI:16651"/>
        <dbReference type="ChEBI" id="CHEBI:57540"/>
        <dbReference type="ChEBI" id="CHEBI:57945"/>
        <dbReference type="EC" id="1.1.1.27"/>
    </reaction>
</comment>
<dbReference type="PANTHER" id="PTHR43128">
    <property type="entry name" value="L-2-HYDROXYCARBOXYLATE DEHYDROGENASE (NAD(P)(+))"/>
    <property type="match status" value="1"/>
</dbReference>
<dbReference type="GO" id="GO:0006099">
    <property type="term" value="P:tricarboxylic acid cycle"/>
    <property type="evidence" value="ECO:0007669"/>
    <property type="project" value="UniProtKB-UniRule"/>
</dbReference>
<dbReference type="FunFam" id="3.90.110.10:FF:000004">
    <property type="entry name" value="Malate dehydrogenase"/>
    <property type="match status" value="1"/>
</dbReference>
<feature type="binding site" evidence="6 8">
    <location>
        <position position="123"/>
    </location>
    <ligand>
        <name>substrate</name>
    </ligand>
</feature>
<evidence type="ECO:0000256" key="1">
    <source>
        <dbReference type="ARBA" id="ARBA00006054"/>
    </source>
</evidence>
<dbReference type="GO" id="GO:0006089">
    <property type="term" value="P:lactate metabolic process"/>
    <property type="evidence" value="ECO:0007669"/>
    <property type="project" value="TreeGrafter"/>
</dbReference>
<dbReference type="CDD" id="cd01339">
    <property type="entry name" value="LDH-like_MDH"/>
    <property type="match status" value="1"/>
</dbReference>
<dbReference type="SUPFAM" id="SSF51735">
    <property type="entry name" value="NAD(P)-binding Rossmann-fold domains"/>
    <property type="match status" value="1"/>
</dbReference>
<dbReference type="InterPro" id="IPR001236">
    <property type="entry name" value="Lactate/malate_DH_N"/>
</dbReference>
<dbReference type="RefSeq" id="WP_322878583.1">
    <property type="nucleotide sequence ID" value="NZ_JAVMIP010000011.1"/>
</dbReference>
<evidence type="ECO:0000256" key="2">
    <source>
        <dbReference type="ARBA" id="ARBA00022532"/>
    </source>
</evidence>
<dbReference type="InterPro" id="IPR015955">
    <property type="entry name" value="Lactate_DH/Glyco_Ohase_4_C"/>
</dbReference>
<comment type="similarity">
    <text evidence="1">Belongs to the LDH/MDH superfamily. LDH family.</text>
</comment>
<dbReference type="PANTHER" id="PTHR43128:SF16">
    <property type="entry name" value="L-LACTATE DEHYDROGENASE"/>
    <property type="match status" value="1"/>
</dbReference>
<name>A0AAE4FTZ4_9CYAN</name>
<gene>
    <name evidence="6 12" type="primary">mdh</name>
    <name evidence="12" type="ORF">RIF25_11020</name>
</gene>
<feature type="binding site" evidence="6 9">
    <location>
        <position position="36"/>
    </location>
    <ligand>
        <name>NAD(+)</name>
        <dbReference type="ChEBI" id="CHEBI:57540"/>
    </ligand>
</feature>
<evidence type="ECO:0000256" key="8">
    <source>
        <dbReference type="PIRSR" id="PIRSR000102-2"/>
    </source>
</evidence>
<keyword evidence="4 6" id="KW-0520">NAD</keyword>
<evidence type="ECO:0000259" key="10">
    <source>
        <dbReference type="Pfam" id="PF00056"/>
    </source>
</evidence>
<evidence type="ECO:0000256" key="6">
    <source>
        <dbReference type="HAMAP-Rule" id="MF_00487"/>
    </source>
</evidence>
<dbReference type="Gene3D" id="3.90.110.10">
    <property type="entry name" value="Lactate dehydrogenase/glycoside hydrolase, family 4, C-terminal"/>
    <property type="match status" value="1"/>
</dbReference>
<comment type="function">
    <text evidence="6">Catalyzes the reversible oxidation of malate to oxaloacetate.</text>
</comment>
<feature type="binding site" evidence="6 9">
    <location>
        <begin position="12"/>
        <end position="17"/>
    </location>
    <ligand>
        <name>NAD(+)</name>
        <dbReference type="ChEBI" id="CHEBI:57540"/>
    </ligand>
</feature>
<dbReference type="Pfam" id="PF02866">
    <property type="entry name" value="Ldh_1_C"/>
    <property type="match status" value="1"/>
</dbReference>
<evidence type="ECO:0000256" key="4">
    <source>
        <dbReference type="ARBA" id="ARBA00023027"/>
    </source>
</evidence>
<feature type="binding site" evidence="6 8">
    <location>
        <position position="85"/>
    </location>
    <ligand>
        <name>substrate</name>
    </ligand>
</feature>
<dbReference type="GO" id="GO:0030060">
    <property type="term" value="F:L-malate dehydrogenase (NAD+) activity"/>
    <property type="evidence" value="ECO:0007669"/>
    <property type="project" value="UniProtKB-UniRule"/>
</dbReference>
<comment type="catalytic activity">
    <reaction evidence="6">
        <text>(S)-malate + NAD(+) = oxaloacetate + NADH + H(+)</text>
        <dbReference type="Rhea" id="RHEA:21432"/>
        <dbReference type="ChEBI" id="CHEBI:15378"/>
        <dbReference type="ChEBI" id="CHEBI:15589"/>
        <dbReference type="ChEBI" id="CHEBI:16452"/>
        <dbReference type="ChEBI" id="CHEBI:57540"/>
        <dbReference type="ChEBI" id="CHEBI:57945"/>
        <dbReference type="EC" id="1.1.1.37"/>
    </reaction>
</comment>
<evidence type="ECO:0000259" key="11">
    <source>
        <dbReference type="Pfam" id="PF02866"/>
    </source>
</evidence>
<evidence type="ECO:0000313" key="13">
    <source>
        <dbReference type="Proteomes" id="UP001268256"/>
    </source>
</evidence>
<evidence type="ECO:0000256" key="3">
    <source>
        <dbReference type="ARBA" id="ARBA00023002"/>
    </source>
</evidence>
<keyword evidence="3 6" id="KW-0560">Oxidoreductase</keyword>
<dbReference type="NCBIfam" id="TIGR01763">
    <property type="entry name" value="MalateDH_bact"/>
    <property type="match status" value="1"/>
</dbReference>
<evidence type="ECO:0000256" key="9">
    <source>
        <dbReference type="PIRSR" id="PIRSR000102-3"/>
    </source>
</evidence>
<dbReference type="InterPro" id="IPR036291">
    <property type="entry name" value="NAD(P)-bd_dom_sf"/>
</dbReference>
<dbReference type="Proteomes" id="UP001268256">
    <property type="component" value="Unassembled WGS sequence"/>
</dbReference>
<dbReference type="PIRSF" id="PIRSF000102">
    <property type="entry name" value="Lac_mal_DH"/>
    <property type="match status" value="1"/>
</dbReference>
<keyword evidence="2 6" id="KW-0816">Tricarboxylic acid cycle</keyword>
<comment type="caution">
    <text evidence="12">The sequence shown here is derived from an EMBL/GenBank/DDBJ whole genome shotgun (WGS) entry which is preliminary data.</text>
</comment>
<dbReference type="InterPro" id="IPR011275">
    <property type="entry name" value="Malate_DH_type3"/>
</dbReference>
<feature type="binding site" evidence="6 9">
    <location>
        <position position="98"/>
    </location>
    <ligand>
        <name>NAD(+)</name>
        <dbReference type="ChEBI" id="CHEBI:57540"/>
    </ligand>
</feature>
<accession>A0AAE4FTZ4</accession>
<feature type="active site" description="Proton acceptor" evidence="6 7">
    <location>
        <position position="178"/>
    </location>
</feature>
<dbReference type="InterPro" id="IPR001557">
    <property type="entry name" value="L-lactate/malate_DH"/>
</dbReference>
<feature type="binding site" evidence="6 9">
    <location>
        <begin position="121"/>
        <end position="123"/>
    </location>
    <ligand>
        <name>NAD(+)</name>
        <dbReference type="ChEBI" id="CHEBI:57540"/>
    </ligand>
</feature>
<dbReference type="EMBL" id="JAVMIP010000011">
    <property type="protein sequence ID" value="MDS3861339.1"/>
    <property type="molecule type" value="Genomic_DNA"/>
</dbReference>
<proteinExistence type="inferred from homology"/>
<organism evidence="12 13">
    <name type="scientific">Pseudocalidococcus azoricus BACA0444</name>
    <dbReference type="NCBI Taxonomy" id="2918990"/>
    <lineage>
        <taxon>Bacteria</taxon>
        <taxon>Bacillati</taxon>
        <taxon>Cyanobacteriota</taxon>
        <taxon>Cyanophyceae</taxon>
        <taxon>Acaryochloridales</taxon>
        <taxon>Thermosynechococcaceae</taxon>
        <taxon>Pseudocalidococcus</taxon>
        <taxon>Pseudocalidococcus azoricus</taxon>
    </lineage>
</organism>
<dbReference type="EC" id="1.1.1.37" evidence="6"/>
<evidence type="ECO:0000313" key="12">
    <source>
        <dbReference type="EMBL" id="MDS3861339.1"/>
    </source>
</evidence>
<comment type="similarity">
    <text evidence="6">Belongs to the LDH/MDH superfamily. MDH type 3 family.</text>
</comment>
<protein>
    <recommendedName>
        <fullName evidence="6">Malate dehydrogenase</fullName>
        <ecNumber evidence="6">1.1.1.37</ecNumber>
    </recommendedName>
</protein>
<dbReference type="HAMAP" id="MF_00487">
    <property type="entry name" value="Malate_dehydrog_3"/>
    <property type="match status" value="1"/>
</dbReference>
<dbReference type="SUPFAM" id="SSF56327">
    <property type="entry name" value="LDH C-terminal domain-like"/>
    <property type="match status" value="1"/>
</dbReference>
<keyword evidence="13" id="KW-1185">Reference proteome</keyword>
<dbReference type="FunFam" id="3.40.50.720:FF:000018">
    <property type="entry name" value="Malate dehydrogenase"/>
    <property type="match status" value="1"/>
</dbReference>
<dbReference type="NCBIfam" id="NF004863">
    <property type="entry name" value="PRK06223.1"/>
    <property type="match status" value="1"/>
</dbReference>
<sequence>MVGRQARVGIIGAGNVGSTLARRILELDLAQVVLLDVIPGRTQGLALDLNQAQAISGNHSTILGTESYGDLAGVDIVVLTAGFPRKPGMSREDLLKINGQLVQEITIKAINQAPNAVLIVVTNPLDVMTHLAWQVSGLEKERVLGMAGILDSARFASFIAAEMGISVRDIRAMVLGGHGDLMVPLPRHTTVNGIPLPELLPLSVIAPLIDRTRNGGAEIVSFLKSGSAYYAPAAATAEMVAAILADQHRILPASVYLEGEYGLTDVCMGVPIKLGARGVEQVIELPLIGEELTALQTSGANIRDNIQLLKTMLV</sequence>
<reference evidence="13" key="1">
    <citation type="submission" date="2023-07" db="EMBL/GenBank/DDBJ databases">
        <authorList>
            <person name="Luz R."/>
            <person name="Cordeiro R."/>
            <person name="Fonseca A."/>
            <person name="Goncalves V."/>
        </authorList>
    </citation>
    <scope>NUCLEOTIDE SEQUENCE [LARGE SCALE GENOMIC DNA]</scope>
    <source>
        <strain evidence="13">BACA0444</strain>
    </source>
</reference>
<evidence type="ECO:0000256" key="7">
    <source>
        <dbReference type="PIRSR" id="PIRSR000102-1"/>
    </source>
</evidence>
<dbReference type="InterPro" id="IPR022383">
    <property type="entry name" value="Lactate/malate_DH_C"/>
</dbReference>
<dbReference type="AlphaFoldDB" id="A0AAE4FTZ4"/>
<dbReference type="Gene3D" id="3.40.50.720">
    <property type="entry name" value="NAD(P)-binding Rossmann-like Domain"/>
    <property type="match status" value="1"/>
</dbReference>
<evidence type="ECO:0000256" key="5">
    <source>
        <dbReference type="ARBA" id="ARBA00049258"/>
    </source>
</evidence>